<dbReference type="InterPro" id="IPR009057">
    <property type="entry name" value="Homeodomain-like_sf"/>
</dbReference>
<dbReference type="PANTHER" id="PTHR30328:SF54">
    <property type="entry name" value="HTH-TYPE TRANSCRIPTIONAL REPRESSOR SCO4008"/>
    <property type="match status" value="1"/>
</dbReference>
<proteinExistence type="predicted"/>
<comment type="caution">
    <text evidence="4">The sequence shown here is derived from an EMBL/GenBank/DDBJ whole genome shotgun (WGS) entry which is preliminary data.</text>
</comment>
<dbReference type="InterPro" id="IPR001647">
    <property type="entry name" value="HTH_TetR"/>
</dbReference>
<dbReference type="InterPro" id="IPR050109">
    <property type="entry name" value="HTH-type_TetR-like_transc_reg"/>
</dbReference>
<evidence type="ECO:0000313" key="5">
    <source>
        <dbReference type="Proteomes" id="UP000664357"/>
    </source>
</evidence>
<dbReference type="PROSITE" id="PS50977">
    <property type="entry name" value="HTH_TETR_2"/>
    <property type="match status" value="1"/>
</dbReference>
<dbReference type="Gene3D" id="1.10.10.60">
    <property type="entry name" value="Homeodomain-like"/>
    <property type="match status" value="1"/>
</dbReference>
<reference evidence="4 5" key="1">
    <citation type="submission" date="2024-02" db="EMBL/GenBank/DDBJ databases">
        <title>The Genome Sequence of Enterococcus sp. DIV0159.</title>
        <authorList>
            <person name="Earl A."/>
            <person name="Manson A."/>
            <person name="Gilmore M."/>
            <person name="Sanders J."/>
            <person name="Shea T."/>
            <person name="Howe W."/>
            <person name="Livny J."/>
            <person name="Cuomo C."/>
            <person name="Neafsey D."/>
            <person name="Birren B."/>
        </authorList>
    </citation>
    <scope>NUCLEOTIDE SEQUENCE [LARGE SCALE GENOMIC DNA]</scope>
    <source>
        <strain evidence="4 5">665A</strain>
    </source>
</reference>
<dbReference type="Pfam" id="PF00440">
    <property type="entry name" value="TetR_N"/>
    <property type="match status" value="1"/>
</dbReference>
<dbReference type="PRINTS" id="PR00455">
    <property type="entry name" value="HTHTETR"/>
</dbReference>
<dbReference type="SUPFAM" id="SSF48498">
    <property type="entry name" value="Tetracyclin repressor-like, C-terminal domain"/>
    <property type="match status" value="1"/>
</dbReference>
<organism evidence="4 5">
    <name type="scientific">Candidatus Enterococcus ferrettii</name>
    <dbReference type="NCBI Taxonomy" id="2815324"/>
    <lineage>
        <taxon>Bacteria</taxon>
        <taxon>Bacillati</taxon>
        <taxon>Bacillota</taxon>
        <taxon>Bacilli</taxon>
        <taxon>Lactobacillales</taxon>
        <taxon>Enterococcaceae</taxon>
        <taxon>Enterococcus</taxon>
    </lineage>
</organism>
<dbReference type="RefSeq" id="WP_207701898.1">
    <property type="nucleotide sequence ID" value="NZ_JAFREL020000004.1"/>
</dbReference>
<dbReference type="PANTHER" id="PTHR30328">
    <property type="entry name" value="TRANSCRIPTIONAL REPRESSOR"/>
    <property type="match status" value="1"/>
</dbReference>
<accession>A0ABV0EUI1</accession>
<keyword evidence="5" id="KW-1185">Reference proteome</keyword>
<evidence type="ECO:0000256" key="2">
    <source>
        <dbReference type="PROSITE-ProRule" id="PRU00335"/>
    </source>
</evidence>
<gene>
    <name evidence="4" type="ORF">JZO67_004178</name>
</gene>
<dbReference type="InterPro" id="IPR036271">
    <property type="entry name" value="Tet_transcr_reg_TetR-rel_C_sf"/>
</dbReference>
<name>A0ABV0EUI1_9ENTE</name>
<keyword evidence="1 2" id="KW-0238">DNA-binding</keyword>
<sequence>MDKKLLELEQERRDRLLNAALKEFVLKGYDHSSTNVIAKEAKMSKALMFHYVNNKQDLFLAVYDYFTDLLEQEYFEKLDFSEGDIFVRLHWSYLLQLQLIKRYPWILDFDKLSAKTKSAEINQRLATVEKQKTCQQQLFDNLDKSKFRNDLDHEKCKQFILWINLGFISQIVEKIKSSNSIDFDEAAVIDTLDEYLKELKKLVYAAADE</sequence>
<dbReference type="Gene3D" id="1.10.357.10">
    <property type="entry name" value="Tetracycline Repressor, domain 2"/>
    <property type="match status" value="1"/>
</dbReference>
<feature type="DNA-binding region" description="H-T-H motif" evidence="2">
    <location>
        <begin position="33"/>
        <end position="52"/>
    </location>
</feature>
<dbReference type="EMBL" id="JAFREL020000004">
    <property type="protein sequence ID" value="MEO1772196.1"/>
    <property type="molecule type" value="Genomic_DNA"/>
</dbReference>
<evidence type="ECO:0000313" key="4">
    <source>
        <dbReference type="EMBL" id="MEO1772196.1"/>
    </source>
</evidence>
<dbReference type="SUPFAM" id="SSF46689">
    <property type="entry name" value="Homeodomain-like"/>
    <property type="match status" value="1"/>
</dbReference>
<evidence type="ECO:0000256" key="1">
    <source>
        <dbReference type="ARBA" id="ARBA00023125"/>
    </source>
</evidence>
<feature type="domain" description="HTH tetR-type" evidence="3">
    <location>
        <begin position="10"/>
        <end position="70"/>
    </location>
</feature>
<dbReference type="Proteomes" id="UP000664357">
    <property type="component" value="Unassembled WGS sequence"/>
</dbReference>
<protein>
    <recommendedName>
        <fullName evidence="3">HTH tetR-type domain-containing protein</fullName>
    </recommendedName>
</protein>
<evidence type="ECO:0000259" key="3">
    <source>
        <dbReference type="PROSITE" id="PS50977"/>
    </source>
</evidence>